<dbReference type="RefSeq" id="WP_203821093.1">
    <property type="nucleotide sequence ID" value="NZ_BAAABP010000017.1"/>
</dbReference>
<accession>A0A919J8M9</accession>
<protein>
    <recommendedName>
        <fullName evidence="4">DUF3887 domain-containing protein</fullName>
    </recommendedName>
</protein>
<keyword evidence="1" id="KW-0812">Transmembrane</keyword>
<dbReference type="Proteomes" id="UP000598174">
    <property type="component" value="Unassembled WGS sequence"/>
</dbReference>
<gene>
    <name evidence="2" type="ORF">Afe05nite_65340</name>
</gene>
<keyword evidence="1" id="KW-1133">Transmembrane helix</keyword>
<dbReference type="AlphaFoldDB" id="A0A919J8M9"/>
<evidence type="ECO:0008006" key="4">
    <source>
        <dbReference type="Google" id="ProtNLM"/>
    </source>
</evidence>
<proteinExistence type="predicted"/>
<name>A0A919J8M9_9ACTN</name>
<evidence type="ECO:0000313" key="2">
    <source>
        <dbReference type="EMBL" id="GIE14694.1"/>
    </source>
</evidence>
<dbReference type="EMBL" id="BOMM01000057">
    <property type="protein sequence ID" value="GIE14694.1"/>
    <property type="molecule type" value="Genomic_DNA"/>
</dbReference>
<evidence type="ECO:0000313" key="3">
    <source>
        <dbReference type="Proteomes" id="UP000598174"/>
    </source>
</evidence>
<comment type="caution">
    <text evidence="2">The sequence shown here is derived from an EMBL/GenBank/DDBJ whole genome shotgun (WGS) entry which is preliminary data.</text>
</comment>
<feature type="transmembrane region" description="Helical" evidence="1">
    <location>
        <begin position="27"/>
        <end position="52"/>
    </location>
</feature>
<keyword evidence="1" id="KW-0472">Membrane</keyword>
<keyword evidence="3" id="KW-1185">Reference proteome</keyword>
<evidence type="ECO:0000256" key="1">
    <source>
        <dbReference type="SAM" id="Phobius"/>
    </source>
</evidence>
<organism evidence="2 3">
    <name type="scientific">Paractinoplanes ferrugineus</name>
    <dbReference type="NCBI Taxonomy" id="113564"/>
    <lineage>
        <taxon>Bacteria</taxon>
        <taxon>Bacillati</taxon>
        <taxon>Actinomycetota</taxon>
        <taxon>Actinomycetes</taxon>
        <taxon>Micromonosporales</taxon>
        <taxon>Micromonosporaceae</taxon>
        <taxon>Paractinoplanes</taxon>
    </lineage>
</organism>
<reference evidence="2" key="1">
    <citation type="submission" date="2021-01" db="EMBL/GenBank/DDBJ databases">
        <title>Whole genome shotgun sequence of Actinoplanes ferrugineus NBRC 15555.</title>
        <authorList>
            <person name="Komaki H."/>
            <person name="Tamura T."/>
        </authorList>
    </citation>
    <scope>NUCLEOTIDE SEQUENCE</scope>
    <source>
        <strain evidence="2">NBRC 15555</strain>
    </source>
</reference>
<sequence length="160" mass="16557">MIPAPPQGPGVYPPFPAPPVEGRGKRIGWGIGIAVAVAVLVCGGGTAALVGIGISATGSLQEHAEASVGDYLGALRDKRYDEAYGMLCDDAQDDESPAEFRSRVTGEQAITRWTFGDLDFTTLTLPVDVTYSGGDTGELDAVLKQDTGGTGGLELCRLGE</sequence>